<keyword evidence="1" id="KW-1133">Transmembrane helix</keyword>
<keyword evidence="1" id="KW-0472">Membrane</keyword>
<comment type="caution">
    <text evidence="2">The sequence shown here is derived from an EMBL/GenBank/DDBJ whole genome shotgun (WGS) entry which is preliminary data.</text>
</comment>
<accession>A0A0G0HZ25</accession>
<organism evidence="2 3">
    <name type="scientific">Candidatus Woesebacteria bacterium GW2011_GWD1_38_10</name>
    <dbReference type="NCBI Taxonomy" id="1618592"/>
    <lineage>
        <taxon>Bacteria</taxon>
        <taxon>Candidatus Woeseibacteriota</taxon>
    </lineage>
</organism>
<evidence type="ECO:0000256" key="1">
    <source>
        <dbReference type="SAM" id="Phobius"/>
    </source>
</evidence>
<keyword evidence="1" id="KW-0812">Transmembrane</keyword>
<sequence>MKDYLQCRDIIPKIVGVELVWYNTGMSTENKPGFARRMMDIPEYVGMTAGVGMVLLSPFYPPFLLTGLEIFTLSGTSYVVTENIAPKNKN</sequence>
<dbReference type="Proteomes" id="UP000034366">
    <property type="component" value="Unassembled WGS sequence"/>
</dbReference>
<dbReference type="EMBL" id="LBTW01000050">
    <property type="protein sequence ID" value="KKQ47572.1"/>
    <property type="molecule type" value="Genomic_DNA"/>
</dbReference>
<reference evidence="2 3" key="1">
    <citation type="journal article" date="2015" name="Nature">
        <title>rRNA introns, odd ribosomes, and small enigmatic genomes across a large radiation of phyla.</title>
        <authorList>
            <person name="Brown C.T."/>
            <person name="Hug L.A."/>
            <person name="Thomas B.C."/>
            <person name="Sharon I."/>
            <person name="Castelle C.J."/>
            <person name="Singh A."/>
            <person name="Wilkins M.J."/>
            <person name="Williams K.H."/>
            <person name="Banfield J.F."/>
        </authorList>
    </citation>
    <scope>NUCLEOTIDE SEQUENCE [LARGE SCALE GENOMIC DNA]</scope>
</reference>
<dbReference type="AlphaFoldDB" id="A0A0G0HZ25"/>
<evidence type="ECO:0000313" key="2">
    <source>
        <dbReference type="EMBL" id="KKQ47572.1"/>
    </source>
</evidence>
<evidence type="ECO:0000313" key="3">
    <source>
        <dbReference type="Proteomes" id="UP000034366"/>
    </source>
</evidence>
<protein>
    <submittedName>
        <fullName evidence="2">Uncharacterized protein</fullName>
    </submittedName>
</protein>
<gene>
    <name evidence="2" type="ORF">US67_C0050G0011</name>
</gene>
<proteinExistence type="predicted"/>
<name>A0A0G0HZ25_9BACT</name>
<feature type="transmembrane region" description="Helical" evidence="1">
    <location>
        <begin position="41"/>
        <end position="60"/>
    </location>
</feature>